<keyword evidence="1" id="KW-0812">Transmembrane</keyword>
<dbReference type="AlphaFoldDB" id="A0AA86J1P7"/>
<dbReference type="PANTHER" id="PTHR37314:SF4">
    <property type="entry name" value="UPF0700 TRANSMEMBRANE PROTEIN YOAK"/>
    <property type="match status" value="1"/>
</dbReference>
<dbReference type="KEGG" id="lto:RGQ30_22540"/>
<name>A0AA86J1P7_9BURK</name>
<dbReference type="Proteomes" id="UP001329151">
    <property type="component" value="Chromosome"/>
</dbReference>
<sequence length="260" mass="27834">MTVLPPLRPRMLFNYSTRLTGKSRSDESNLALGAWLALVAGMVNSGGYLAFKTYTSHMTGLVSSMADNLVLGEFNLVSGVAIAVFSFLLGAMSTAILVSFARRRALESLYAFPLLLEAMLLLVFGAMSSSVAVGSPFFWVSGVAVLAYMMGLQNAVITKVSGAVVRTTHVTGMITDLGIELGKLVYRNAGAREGQLPVFADRRKLMALTRLIGSFFVGGVVGAIGFLQLSVWFVLPISALLFLLAIGPVCRDISAWHSQK</sequence>
<reference evidence="2 3" key="1">
    <citation type="submission" date="2023-10" db="EMBL/GenBank/DDBJ databases">
        <title>Complete Genome Sequence of Limnobacter thiooxidans CS-K2T, Isolated from freshwater lake sediments in Bavaria, Germany.</title>
        <authorList>
            <person name="Naruki M."/>
            <person name="Watanabe A."/>
            <person name="Warashina T."/>
            <person name="Morita T."/>
            <person name="Arakawa K."/>
        </authorList>
    </citation>
    <scope>NUCLEOTIDE SEQUENCE [LARGE SCALE GENOMIC DNA]</scope>
    <source>
        <strain evidence="2 3">CS-K2</strain>
    </source>
</reference>
<evidence type="ECO:0000313" key="3">
    <source>
        <dbReference type="Proteomes" id="UP001329151"/>
    </source>
</evidence>
<evidence type="ECO:0000313" key="2">
    <source>
        <dbReference type="EMBL" id="BET26753.1"/>
    </source>
</evidence>
<gene>
    <name evidence="2" type="ORF">RGQ30_22540</name>
</gene>
<dbReference type="Pfam" id="PF06912">
    <property type="entry name" value="DUF1275"/>
    <property type="match status" value="1"/>
</dbReference>
<evidence type="ECO:0000256" key="1">
    <source>
        <dbReference type="SAM" id="Phobius"/>
    </source>
</evidence>
<feature type="transmembrane region" description="Helical" evidence="1">
    <location>
        <begin position="137"/>
        <end position="157"/>
    </location>
</feature>
<keyword evidence="3" id="KW-1185">Reference proteome</keyword>
<keyword evidence="1" id="KW-0472">Membrane</keyword>
<feature type="transmembrane region" description="Helical" evidence="1">
    <location>
        <begin position="233"/>
        <end position="250"/>
    </location>
</feature>
<protein>
    <submittedName>
        <fullName evidence="2">YoaK family protein</fullName>
    </submittedName>
</protein>
<dbReference type="InterPro" id="IPR010699">
    <property type="entry name" value="DUF1275"/>
</dbReference>
<feature type="transmembrane region" description="Helical" evidence="1">
    <location>
        <begin position="207"/>
        <end position="227"/>
    </location>
</feature>
<proteinExistence type="predicted"/>
<feature type="transmembrane region" description="Helical" evidence="1">
    <location>
        <begin position="30"/>
        <end position="51"/>
    </location>
</feature>
<dbReference type="EMBL" id="AP028947">
    <property type="protein sequence ID" value="BET26753.1"/>
    <property type="molecule type" value="Genomic_DNA"/>
</dbReference>
<keyword evidence="1" id="KW-1133">Transmembrane helix</keyword>
<organism evidence="2 3">
    <name type="scientific">Limnobacter thiooxidans</name>
    <dbReference type="NCBI Taxonomy" id="131080"/>
    <lineage>
        <taxon>Bacteria</taxon>
        <taxon>Pseudomonadati</taxon>
        <taxon>Pseudomonadota</taxon>
        <taxon>Betaproteobacteria</taxon>
        <taxon>Burkholderiales</taxon>
        <taxon>Burkholderiaceae</taxon>
        <taxon>Limnobacter</taxon>
    </lineage>
</organism>
<accession>A0AA86J1P7</accession>
<dbReference type="PANTHER" id="PTHR37314">
    <property type="entry name" value="SLR0142 PROTEIN"/>
    <property type="match status" value="1"/>
</dbReference>
<feature type="transmembrane region" description="Helical" evidence="1">
    <location>
        <begin position="110"/>
        <end position="131"/>
    </location>
</feature>
<feature type="transmembrane region" description="Helical" evidence="1">
    <location>
        <begin position="74"/>
        <end position="98"/>
    </location>
</feature>